<dbReference type="CDD" id="cd07772">
    <property type="entry name" value="ASKHA_NBD_FGGY_NaCK-like"/>
    <property type="match status" value="1"/>
</dbReference>
<organism evidence="6 7">
    <name type="scientific">Jannaschia helgolandensis</name>
    <dbReference type="NCBI Taxonomy" id="188906"/>
    <lineage>
        <taxon>Bacteria</taxon>
        <taxon>Pseudomonadati</taxon>
        <taxon>Pseudomonadota</taxon>
        <taxon>Alphaproteobacteria</taxon>
        <taxon>Rhodobacterales</taxon>
        <taxon>Roseobacteraceae</taxon>
        <taxon>Jannaschia</taxon>
    </lineage>
</organism>
<evidence type="ECO:0000259" key="4">
    <source>
        <dbReference type="Pfam" id="PF00370"/>
    </source>
</evidence>
<evidence type="ECO:0000256" key="2">
    <source>
        <dbReference type="ARBA" id="ARBA00022679"/>
    </source>
</evidence>
<evidence type="ECO:0000256" key="1">
    <source>
        <dbReference type="ARBA" id="ARBA00009156"/>
    </source>
</evidence>
<evidence type="ECO:0000313" key="7">
    <source>
        <dbReference type="Proteomes" id="UP000199283"/>
    </source>
</evidence>
<dbReference type="InterPro" id="IPR050406">
    <property type="entry name" value="FGGY_Carb_Kinase"/>
</dbReference>
<protein>
    <submittedName>
        <fullName evidence="6">Sugar (Pentulose or hexulose) kinase</fullName>
    </submittedName>
</protein>
<gene>
    <name evidence="6" type="ORF">SAMN04488526_0002</name>
</gene>
<evidence type="ECO:0000256" key="3">
    <source>
        <dbReference type="ARBA" id="ARBA00022777"/>
    </source>
</evidence>
<dbReference type="PANTHER" id="PTHR43095">
    <property type="entry name" value="SUGAR KINASE"/>
    <property type="match status" value="1"/>
</dbReference>
<keyword evidence="7" id="KW-1185">Reference proteome</keyword>
<dbReference type="InterPro" id="IPR049382">
    <property type="entry name" value="FGGY_C_2"/>
</dbReference>
<keyword evidence="3 6" id="KW-0418">Kinase</keyword>
<feature type="domain" description="Carbohydrate kinase FGGY N-terminal" evidence="4">
    <location>
        <begin position="8"/>
        <end position="241"/>
    </location>
</feature>
<dbReference type="EMBL" id="FNZQ01000001">
    <property type="protein sequence ID" value="SEK21308.1"/>
    <property type="molecule type" value="Genomic_DNA"/>
</dbReference>
<dbReference type="Proteomes" id="UP000199283">
    <property type="component" value="Unassembled WGS sequence"/>
</dbReference>
<dbReference type="Pfam" id="PF00370">
    <property type="entry name" value="FGGY_N"/>
    <property type="match status" value="1"/>
</dbReference>
<name>A0A1H7F5N4_9RHOB</name>
<keyword evidence="2" id="KW-0808">Transferase</keyword>
<dbReference type="RefSeq" id="WP_092758585.1">
    <property type="nucleotide sequence ID" value="NZ_FNZQ01000001.1"/>
</dbReference>
<dbReference type="PANTHER" id="PTHR43095:SF5">
    <property type="entry name" value="XYLULOSE KINASE"/>
    <property type="match status" value="1"/>
</dbReference>
<sequence length="468" mass="50192">MMSPRHIAVIDIGKTNAKLALVDLPTLKEIDVVTRPNHVLPGPPWPHFDVDGHWAFLLEALGRFHRSHRIDAISVTTHGACAALLDADGRLAAPILDYEHDGPAERVVAYDALRPSFARTGSPRLAGGLNVGAQLDWQFHRDPALMARTAHIVTYPQYWGHRLTGVVASDVTSIGCHTDLWCPREGRYSDLVDKLGLVDKMAPVRRSTDVLGPILPQVAAATGLPPETPVAVGIHDSNASLYPHILTQEGAFSVVSTGTWVVAMTVGGGDPDLDPDRDTLVNVDARGQEVPSARFMGGREYEIIQGRRPAPASEEDSLAALTRKVMLLPAVEPATGPYRDQRMRWQGGEPALGTGLRDAALSFYLAMMTNTCLQLTGALGPTIVEGPFARNTQFMAMLACATGRPVLQSRSATGTSIGAALLLGRSAALVPPDPVAPVPNAPLWQSYAKHWSRSADDARAGIMARNSV</sequence>
<reference evidence="6 7" key="1">
    <citation type="submission" date="2016-10" db="EMBL/GenBank/DDBJ databases">
        <authorList>
            <person name="de Groot N.N."/>
        </authorList>
    </citation>
    <scope>NUCLEOTIDE SEQUENCE [LARGE SCALE GENOMIC DNA]</scope>
    <source>
        <strain evidence="6 7">DSM 14858</strain>
    </source>
</reference>
<dbReference type="STRING" id="188906.SAMN04488526_0002"/>
<evidence type="ECO:0000259" key="5">
    <source>
        <dbReference type="Pfam" id="PF21546"/>
    </source>
</evidence>
<dbReference type="SUPFAM" id="SSF53067">
    <property type="entry name" value="Actin-like ATPase domain"/>
    <property type="match status" value="2"/>
</dbReference>
<feature type="domain" description="Carbohydrate kinase FGGY C-terminal" evidence="5">
    <location>
        <begin position="250"/>
        <end position="424"/>
    </location>
</feature>
<dbReference type="GO" id="GO:0005975">
    <property type="term" value="P:carbohydrate metabolic process"/>
    <property type="evidence" value="ECO:0007669"/>
    <property type="project" value="InterPro"/>
</dbReference>
<dbReference type="InterPro" id="IPR043129">
    <property type="entry name" value="ATPase_NBD"/>
</dbReference>
<dbReference type="Gene3D" id="3.30.420.40">
    <property type="match status" value="2"/>
</dbReference>
<dbReference type="GO" id="GO:0016301">
    <property type="term" value="F:kinase activity"/>
    <property type="evidence" value="ECO:0007669"/>
    <property type="project" value="UniProtKB-KW"/>
</dbReference>
<proteinExistence type="inferred from homology"/>
<dbReference type="OrthoDB" id="9786272at2"/>
<evidence type="ECO:0000313" key="6">
    <source>
        <dbReference type="EMBL" id="SEK21308.1"/>
    </source>
</evidence>
<dbReference type="Pfam" id="PF21546">
    <property type="entry name" value="FGGY_C_2"/>
    <property type="match status" value="1"/>
</dbReference>
<dbReference type="AlphaFoldDB" id="A0A1H7F5N4"/>
<accession>A0A1H7F5N4</accession>
<dbReference type="InterPro" id="IPR018484">
    <property type="entry name" value="FGGY_N"/>
</dbReference>
<comment type="similarity">
    <text evidence="1">Belongs to the FGGY kinase family.</text>
</comment>